<dbReference type="RefSeq" id="WP_135669285.1">
    <property type="nucleotide sequence ID" value="NZ_RQGN01000003.1"/>
</dbReference>
<evidence type="ECO:0000313" key="2">
    <source>
        <dbReference type="EMBL" id="TGM10173.1"/>
    </source>
</evidence>
<sequence>MKNPEKKKNSIDSPVLKTIKKKFPFLESKWEEYESFFKENKIPAKTTLLRQGEISKYVYFIEEGCLRLGFDENGKDITFQFFFEGSGVASMESFKSSLPSLFFLESVEPCKLIVIHRNDALYLFEKHEEFKNYLIEFLFARISNYTRLFLSRIKDSPEERYKELIRQDPKIMDRIPHHYIASYLGITPVSLSRIRNRTRS</sequence>
<comment type="caution">
    <text evidence="2">The sequence shown here is derived from an EMBL/GenBank/DDBJ whole genome shotgun (WGS) entry which is preliminary data.</text>
</comment>
<dbReference type="CDD" id="cd00038">
    <property type="entry name" value="CAP_ED"/>
    <property type="match status" value="1"/>
</dbReference>
<name>A0A5F2BUX8_9LEPT</name>
<feature type="domain" description="Cyclic nucleotide-binding" evidence="1">
    <location>
        <begin position="42"/>
        <end position="141"/>
    </location>
</feature>
<dbReference type="InterPro" id="IPR014710">
    <property type="entry name" value="RmlC-like_jellyroll"/>
</dbReference>
<protein>
    <submittedName>
        <fullName evidence="2">Crp/Fnr family transcriptional regulator</fullName>
    </submittedName>
</protein>
<dbReference type="InterPro" id="IPR018490">
    <property type="entry name" value="cNMP-bd_dom_sf"/>
</dbReference>
<organism evidence="2 3">
    <name type="scientific">Leptospira barantonii</name>
    <dbReference type="NCBI Taxonomy" id="2023184"/>
    <lineage>
        <taxon>Bacteria</taxon>
        <taxon>Pseudomonadati</taxon>
        <taxon>Spirochaetota</taxon>
        <taxon>Spirochaetia</taxon>
        <taxon>Leptospirales</taxon>
        <taxon>Leptospiraceae</taxon>
        <taxon>Leptospira</taxon>
    </lineage>
</organism>
<dbReference type="InterPro" id="IPR000595">
    <property type="entry name" value="cNMP-bd_dom"/>
</dbReference>
<dbReference type="AlphaFoldDB" id="A0A5F2BUX8"/>
<dbReference type="OrthoDB" id="9798104at2"/>
<dbReference type="Gene3D" id="2.60.120.10">
    <property type="entry name" value="Jelly Rolls"/>
    <property type="match status" value="1"/>
</dbReference>
<gene>
    <name evidence="2" type="ORF">EHQ76_00540</name>
</gene>
<accession>A0A5F2BUX8</accession>
<evidence type="ECO:0000259" key="1">
    <source>
        <dbReference type="PROSITE" id="PS50042"/>
    </source>
</evidence>
<proteinExistence type="predicted"/>
<evidence type="ECO:0000313" key="3">
    <source>
        <dbReference type="Proteomes" id="UP000298429"/>
    </source>
</evidence>
<dbReference type="Proteomes" id="UP000298429">
    <property type="component" value="Unassembled WGS sequence"/>
</dbReference>
<dbReference type="PROSITE" id="PS50042">
    <property type="entry name" value="CNMP_BINDING_3"/>
    <property type="match status" value="1"/>
</dbReference>
<dbReference type="EMBL" id="RQGN01000003">
    <property type="protein sequence ID" value="TGM10173.1"/>
    <property type="molecule type" value="Genomic_DNA"/>
</dbReference>
<dbReference type="Pfam" id="PF00027">
    <property type="entry name" value="cNMP_binding"/>
    <property type="match status" value="1"/>
</dbReference>
<reference evidence="2 3" key="1">
    <citation type="journal article" date="2019" name="PLoS Negl. Trop. Dis.">
        <title>Revisiting the worldwide diversity of Leptospira species in the environment.</title>
        <authorList>
            <person name="Vincent A.T."/>
            <person name="Schiettekatte O."/>
            <person name="Bourhy P."/>
            <person name="Veyrier F.J."/>
            <person name="Picardeau M."/>
        </authorList>
    </citation>
    <scope>NUCLEOTIDE SEQUENCE [LARGE SCALE GENOMIC DNA]</scope>
    <source>
        <strain evidence="2 3">201702444</strain>
    </source>
</reference>
<dbReference type="SUPFAM" id="SSF51206">
    <property type="entry name" value="cAMP-binding domain-like"/>
    <property type="match status" value="1"/>
</dbReference>